<dbReference type="AlphaFoldDB" id="A0A1J5PRI4"/>
<dbReference type="SUPFAM" id="SSF75304">
    <property type="entry name" value="Amidase signature (AS) enzymes"/>
    <property type="match status" value="1"/>
</dbReference>
<keyword evidence="1" id="KW-0436">Ligase</keyword>
<organism evidence="1">
    <name type="scientific">mine drainage metagenome</name>
    <dbReference type="NCBI Taxonomy" id="410659"/>
    <lineage>
        <taxon>unclassified sequences</taxon>
        <taxon>metagenomes</taxon>
        <taxon>ecological metagenomes</taxon>
    </lineage>
</organism>
<dbReference type="PANTHER" id="PTHR42678">
    <property type="entry name" value="AMIDASE"/>
    <property type="match status" value="1"/>
</dbReference>
<dbReference type="EC" id="6.3.5.7" evidence="1"/>
<name>A0A1J5PRI4_9ZZZZ</name>
<protein>
    <submittedName>
        <fullName evidence="1">Glutamyl-tRNA(Gln) amidotransferase subunit A/mitochondrial</fullName>
        <ecNumber evidence="1">6.3.5.7</ecNumber>
    </submittedName>
</protein>
<comment type="caution">
    <text evidence="1">The sequence shown here is derived from an EMBL/GenBank/DDBJ whole genome shotgun (WGS) entry which is preliminary data.</text>
</comment>
<dbReference type="EMBL" id="MLJW01004243">
    <property type="protein sequence ID" value="OIQ70359.1"/>
    <property type="molecule type" value="Genomic_DNA"/>
</dbReference>
<proteinExistence type="predicted"/>
<keyword evidence="1" id="KW-0808">Transferase</keyword>
<reference evidence="1" key="1">
    <citation type="submission" date="2016-10" db="EMBL/GenBank/DDBJ databases">
        <title>Sequence of Gallionella enrichment culture.</title>
        <authorList>
            <person name="Poehlein A."/>
            <person name="Muehling M."/>
            <person name="Daniel R."/>
        </authorList>
    </citation>
    <scope>NUCLEOTIDE SEQUENCE</scope>
</reference>
<dbReference type="PANTHER" id="PTHR42678:SF34">
    <property type="entry name" value="OS04G0183300 PROTEIN"/>
    <property type="match status" value="1"/>
</dbReference>
<gene>
    <name evidence="1" type="ORF">GALL_480260</name>
</gene>
<dbReference type="Gene3D" id="3.90.1300.10">
    <property type="entry name" value="Amidase signature (AS) domain"/>
    <property type="match status" value="1"/>
</dbReference>
<sequence>MAGYPHITVPMGYFNELPIGLSFISSAYKEGDIIKLAYAYEQASKKRVAPKFKANLFG</sequence>
<accession>A0A1J5PRI4</accession>
<evidence type="ECO:0000313" key="1">
    <source>
        <dbReference type="EMBL" id="OIQ70359.1"/>
    </source>
</evidence>
<dbReference type="GO" id="GO:0050567">
    <property type="term" value="F:glutaminyl-tRNA synthase (glutamine-hydrolyzing) activity"/>
    <property type="evidence" value="ECO:0007669"/>
    <property type="project" value="UniProtKB-EC"/>
</dbReference>
<dbReference type="GO" id="GO:0016740">
    <property type="term" value="F:transferase activity"/>
    <property type="evidence" value="ECO:0007669"/>
    <property type="project" value="UniProtKB-KW"/>
</dbReference>
<dbReference type="InterPro" id="IPR036928">
    <property type="entry name" value="AS_sf"/>
</dbReference>